<proteinExistence type="predicted"/>
<feature type="region of interest" description="Disordered" evidence="1">
    <location>
        <begin position="19"/>
        <end position="43"/>
    </location>
</feature>
<gene>
    <name evidence="2" type="ORF">S12H4_60712</name>
</gene>
<sequence length="43" mass="4285">MTTTLTKYMSAGRAQVLAAEGGLGGGGPGELSPEQEATVKGDF</sequence>
<evidence type="ECO:0000313" key="2">
    <source>
        <dbReference type="EMBL" id="GAJ24177.1"/>
    </source>
</evidence>
<organism evidence="2">
    <name type="scientific">marine sediment metagenome</name>
    <dbReference type="NCBI Taxonomy" id="412755"/>
    <lineage>
        <taxon>unclassified sequences</taxon>
        <taxon>metagenomes</taxon>
        <taxon>ecological metagenomes</taxon>
    </lineage>
</organism>
<name>X1VTB5_9ZZZZ</name>
<dbReference type="AlphaFoldDB" id="X1VTB5"/>
<protein>
    <submittedName>
        <fullName evidence="2">Uncharacterized protein</fullName>
    </submittedName>
</protein>
<dbReference type="EMBL" id="BARW01040040">
    <property type="protein sequence ID" value="GAJ24177.1"/>
    <property type="molecule type" value="Genomic_DNA"/>
</dbReference>
<reference evidence="2" key="1">
    <citation type="journal article" date="2014" name="Front. Microbiol.">
        <title>High frequency of phylogenetically diverse reductive dehalogenase-homologous genes in deep subseafloor sedimentary metagenomes.</title>
        <authorList>
            <person name="Kawai M."/>
            <person name="Futagami T."/>
            <person name="Toyoda A."/>
            <person name="Takaki Y."/>
            <person name="Nishi S."/>
            <person name="Hori S."/>
            <person name="Arai W."/>
            <person name="Tsubouchi T."/>
            <person name="Morono Y."/>
            <person name="Uchiyama I."/>
            <person name="Ito T."/>
            <person name="Fujiyama A."/>
            <person name="Inagaki F."/>
            <person name="Takami H."/>
        </authorList>
    </citation>
    <scope>NUCLEOTIDE SEQUENCE</scope>
    <source>
        <strain evidence="2">Expedition CK06-06</strain>
    </source>
</reference>
<evidence type="ECO:0000256" key="1">
    <source>
        <dbReference type="SAM" id="MobiDB-lite"/>
    </source>
</evidence>
<comment type="caution">
    <text evidence="2">The sequence shown here is derived from an EMBL/GenBank/DDBJ whole genome shotgun (WGS) entry which is preliminary data.</text>
</comment>
<accession>X1VTB5</accession>
<feature type="non-terminal residue" evidence="2">
    <location>
        <position position="43"/>
    </location>
</feature>